<dbReference type="Gene3D" id="2.40.160.10">
    <property type="entry name" value="Porin"/>
    <property type="match status" value="1"/>
</dbReference>
<reference evidence="1 2" key="1">
    <citation type="submission" date="2014-11" db="EMBL/GenBank/DDBJ databases">
        <title>Genome sequence of Flavihumibacter solisilvae 3-3.</title>
        <authorList>
            <person name="Zhou G."/>
            <person name="Li M."/>
            <person name="Wang G."/>
        </authorList>
    </citation>
    <scope>NUCLEOTIDE SEQUENCE [LARGE SCALE GENOMIC DNA]</scope>
    <source>
        <strain evidence="1 2">3-3</strain>
    </source>
</reference>
<evidence type="ECO:0000313" key="1">
    <source>
        <dbReference type="EMBL" id="KIC94668.1"/>
    </source>
</evidence>
<dbReference type="Proteomes" id="UP000031408">
    <property type="component" value="Unassembled WGS sequence"/>
</dbReference>
<organism evidence="1 2">
    <name type="scientific">Flavihumibacter solisilvae</name>
    <dbReference type="NCBI Taxonomy" id="1349421"/>
    <lineage>
        <taxon>Bacteria</taxon>
        <taxon>Pseudomonadati</taxon>
        <taxon>Bacteroidota</taxon>
        <taxon>Chitinophagia</taxon>
        <taxon>Chitinophagales</taxon>
        <taxon>Chitinophagaceae</taxon>
        <taxon>Flavihumibacter</taxon>
    </lineage>
</organism>
<dbReference type="OrthoDB" id="925187at2"/>
<sequence length="406" mass="46969">MDMVDTSHEMGKSMLAMYYKYNYLRISGYIQPQFQYIQTKGAATYAGPNFQPNSNNRFILRRGRVRFDYARFNKNDKLSAQFVFQFDGTERGVNIRDFWGRVFENKFEVLGFTMGMFARPFGYEVNLSSQDRESPERGRMSQILMRTERDLGAMASFEPRGKSHKLKWLKVDAGVFNGQGLTGTAEYDSYKDFITRASFKPVAINNSLRMSGGLSYLNGGFIQNTKYVYEMGKPNGAPGFIVDSSESNLGEKAPRIYYGADAQWELRHHNSVTTLRAEYWWGTQTGTDETTETPGVIENQPYYVRKFNGAFFYLLHAFGKNQVGVKFDWYDPNTKVKGDDISKSHDNMNPADIRYNTLGVGYLNYINENLKLVLWYDFVMNEKTQLEGYTEDIKDNVLTFRLQFRF</sequence>
<accession>A0A0C1LH83</accession>
<dbReference type="STRING" id="1349421.OI18_10565"/>
<proteinExistence type="predicted"/>
<keyword evidence="2" id="KW-1185">Reference proteome</keyword>
<protein>
    <submittedName>
        <fullName evidence="1">Porin</fullName>
    </submittedName>
</protein>
<dbReference type="EMBL" id="JSVC01000011">
    <property type="protein sequence ID" value="KIC94668.1"/>
    <property type="molecule type" value="Genomic_DNA"/>
</dbReference>
<dbReference type="AlphaFoldDB" id="A0A0C1LH83"/>
<name>A0A0C1LH83_9BACT</name>
<comment type="caution">
    <text evidence="1">The sequence shown here is derived from an EMBL/GenBank/DDBJ whole genome shotgun (WGS) entry which is preliminary data.</text>
</comment>
<dbReference type="SUPFAM" id="SSF56935">
    <property type="entry name" value="Porins"/>
    <property type="match status" value="1"/>
</dbReference>
<dbReference type="InterPro" id="IPR023614">
    <property type="entry name" value="Porin_dom_sf"/>
</dbReference>
<gene>
    <name evidence="1" type="ORF">OI18_10565</name>
</gene>
<evidence type="ECO:0000313" key="2">
    <source>
        <dbReference type="Proteomes" id="UP000031408"/>
    </source>
</evidence>